<keyword evidence="4" id="KW-1185">Reference proteome</keyword>
<dbReference type="AlphaFoldDB" id="A0A9X4NR66"/>
<proteinExistence type="predicted"/>
<reference evidence="3" key="1">
    <citation type="submission" date="2013-01" db="EMBL/GenBank/DDBJ databases">
        <title>Genome draft of Hydrogenophaga taeniospiralis 2K1.</title>
        <authorList>
            <person name="Gomila M."/>
            <person name="Lalucat J."/>
        </authorList>
    </citation>
    <scope>NUCLEOTIDE SEQUENCE</scope>
    <source>
        <strain evidence="3">CCUG 15921</strain>
    </source>
</reference>
<dbReference type="InterPro" id="IPR025698">
    <property type="entry name" value="2TM_dom"/>
</dbReference>
<gene>
    <name evidence="3" type="ORF">H010_13246</name>
</gene>
<comment type="caution">
    <text evidence="3">The sequence shown here is derived from an EMBL/GenBank/DDBJ whole genome shotgun (WGS) entry which is preliminary data.</text>
</comment>
<protein>
    <recommendedName>
        <fullName evidence="2">2TM domain-containing protein</fullName>
    </recommendedName>
</protein>
<feature type="transmembrane region" description="Helical" evidence="1">
    <location>
        <begin position="24"/>
        <end position="43"/>
    </location>
</feature>
<feature type="transmembrane region" description="Helical" evidence="1">
    <location>
        <begin position="49"/>
        <end position="70"/>
    </location>
</feature>
<evidence type="ECO:0000313" key="4">
    <source>
        <dbReference type="Proteomes" id="UP001152876"/>
    </source>
</evidence>
<sequence length="98" mass="11061">MSTCQTPLSPELERQARRRASQQTGFLVHATVFTLVNAALWMAGHRSGWLGLPTGGWLIGLLIHGAVVWLRPQGHHLHQQLLNRERRRLAEQEAGRQP</sequence>
<dbReference type="EMBL" id="AOGK01000011">
    <property type="protein sequence ID" value="MDG5976225.1"/>
    <property type="molecule type" value="Genomic_DNA"/>
</dbReference>
<keyword evidence="1" id="KW-1133">Transmembrane helix</keyword>
<evidence type="ECO:0000259" key="2">
    <source>
        <dbReference type="Pfam" id="PF13239"/>
    </source>
</evidence>
<dbReference type="Pfam" id="PF13239">
    <property type="entry name" value="2TM"/>
    <property type="match status" value="1"/>
</dbReference>
<dbReference type="OrthoDB" id="21915at2"/>
<feature type="domain" description="2TM" evidence="2">
    <location>
        <begin position="15"/>
        <end position="71"/>
    </location>
</feature>
<evidence type="ECO:0000256" key="1">
    <source>
        <dbReference type="SAM" id="Phobius"/>
    </source>
</evidence>
<dbReference type="RefSeq" id="WP_068174100.1">
    <property type="nucleotide sequence ID" value="NZ_AOGK01000011.1"/>
</dbReference>
<accession>A0A9X4NR66</accession>
<dbReference type="Proteomes" id="UP001152876">
    <property type="component" value="Unassembled WGS sequence"/>
</dbReference>
<keyword evidence="1" id="KW-0472">Membrane</keyword>
<organism evidence="3 4">
    <name type="scientific">Hydrogenophaga taeniospiralis CCUG 15921</name>
    <dbReference type="NCBI Taxonomy" id="1281780"/>
    <lineage>
        <taxon>Bacteria</taxon>
        <taxon>Pseudomonadati</taxon>
        <taxon>Pseudomonadota</taxon>
        <taxon>Betaproteobacteria</taxon>
        <taxon>Burkholderiales</taxon>
        <taxon>Comamonadaceae</taxon>
        <taxon>Hydrogenophaga</taxon>
    </lineage>
</organism>
<name>A0A9X4NR66_9BURK</name>
<evidence type="ECO:0000313" key="3">
    <source>
        <dbReference type="EMBL" id="MDG5976225.1"/>
    </source>
</evidence>
<keyword evidence="1" id="KW-0812">Transmembrane</keyword>